<evidence type="ECO:0000313" key="3">
    <source>
        <dbReference type="Proteomes" id="UP001143330"/>
    </source>
</evidence>
<dbReference type="PANTHER" id="PTHR38592">
    <property type="entry name" value="BLL4819 PROTEIN"/>
    <property type="match status" value="1"/>
</dbReference>
<protein>
    <submittedName>
        <fullName evidence="2">Membrane protein</fullName>
    </submittedName>
</protein>
<gene>
    <name evidence="2" type="ORF">GCM10017653_26610</name>
</gene>
<feature type="transmembrane region" description="Helical" evidence="1">
    <location>
        <begin position="9"/>
        <end position="28"/>
    </location>
</feature>
<feature type="transmembrane region" description="Helical" evidence="1">
    <location>
        <begin position="267"/>
        <end position="285"/>
    </location>
</feature>
<keyword evidence="3" id="KW-1185">Reference proteome</keyword>
<comment type="caution">
    <text evidence="2">The sequence shown here is derived from an EMBL/GenBank/DDBJ whole genome shotgun (WGS) entry which is preliminary data.</text>
</comment>
<proteinExistence type="predicted"/>
<accession>A0A9W6JXW6</accession>
<feature type="transmembrane region" description="Helical" evidence="1">
    <location>
        <begin position="74"/>
        <end position="95"/>
    </location>
</feature>
<keyword evidence="1" id="KW-0472">Membrane</keyword>
<feature type="transmembrane region" description="Helical" evidence="1">
    <location>
        <begin position="34"/>
        <end position="53"/>
    </location>
</feature>
<evidence type="ECO:0000313" key="2">
    <source>
        <dbReference type="EMBL" id="GLK84591.1"/>
    </source>
</evidence>
<dbReference type="PIRSF" id="PIRSF028704">
    <property type="entry name" value="UPC028704"/>
    <property type="match status" value="1"/>
</dbReference>
<feature type="transmembrane region" description="Helical" evidence="1">
    <location>
        <begin position="220"/>
        <end position="241"/>
    </location>
</feature>
<organism evidence="2 3">
    <name type="scientific">Ancylobacter defluvii</name>
    <dbReference type="NCBI Taxonomy" id="1282440"/>
    <lineage>
        <taxon>Bacteria</taxon>
        <taxon>Pseudomonadati</taxon>
        <taxon>Pseudomonadota</taxon>
        <taxon>Alphaproteobacteria</taxon>
        <taxon>Hyphomicrobiales</taxon>
        <taxon>Xanthobacteraceae</taxon>
        <taxon>Ancylobacter</taxon>
    </lineage>
</organism>
<dbReference type="AlphaFoldDB" id="A0A9W6JXW6"/>
<feature type="transmembrane region" description="Helical" evidence="1">
    <location>
        <begin position="306"/>
        <end position="323"/>
    </location>
</feature>
<sequence>MRLDLFRGLALWFIFLNHIPNNVVNWITNRNFGFSDATEIFVFISGYTAAMVYGREIDRSGTLVTSARILRRAWQLYIAFIFLFVIYLAEISYVVGSFSNPLYAEEMGALQFLSEPDVALVQALLLKFRPANMDVLPLYIVLLAGFPPVLWALKRWPDATLAVSALVYAVALNLGINLPGYPDDRMWFFNPFCWQLMFVFGGWCGLGGSDRLAGLILNRLVVAAAVIYLLVSLAVVVSWWWRPLEGLVPEAIGVFIYPISKTDLSPLRFLHFLALAVVVVKLVPVDARWLRWRLLRPMILCGQNSLEVFCFGVFLSFAAHFVLNEINGSLAMQFLMSAAGIVLMVALSVLLSWYARVEREIAARKYG</sequence>
<feature type="transmembrane region" description="Helical" evidence="1">
    <location>
        <begin position="160"/>
        <end position="181"/>
    </location>
</feature>
<dbReference type="Proteomes" id="UP001143330">
    <property type="component" value="Unassembled WGS sequence"/>
</dbReference>
<reference evidence="2" key="2">
    <citation type="submission" date="2023-01" db="EMBL/GenBank/DDBJ databases">
        <authorList>
            <person name="Sun Q."/>
            <person name="Evtushenko L."/>
        </authorList>
    </citation>
    <scope>NUCLEOTIDE SEQUENCE</scope>
    <source>
        <strain evidence="2">VKM B-2789</strain>
    </source>
</reference>
<dbReference type="Pfam" id="PF10129">
    <property type="entry name" value="OpgC_C"/>
    <property type="match status" value="1"/>
</dbReference>
<evidence type="ECO:0000256" key="1">
    <source>
        <dbReference type="SAM" id="Phobius"/>
    </source>
</evidence>
<keyword evidence="1" id="KW-1133">Transmembrane helix</keyword>
<feature type="transmembrane region" description="Helical" evidence="1">
    <location>
        <begin position="335"/>
        <end position="355"/>
    </location>
</feature>
<keyword evidence="1" id="KW-0812">Transmembrane</keyword>
<reference evidence="2" key="1">
    <citation type="journal article" date="2014" name="Int. J. Syst. Evol. Microbiol.">
        <title>Complete genome sequence of Corynebacterium casei LMG S-19264T (=DSM 44701T), isolated from a smear-ripened cheese.</title>
        <authorList>
            <consortium name="US DOE Joint Genome Institute (JGI-PGF)"/>
            <person name="Walter F."/>
            <person name="Albersmeier A."/>
            <person name="Kalinowski J."/>
            <person name="Ruckert C."/>
        </authorList>
    </citation>
    <scope>NUCLEOTIDE SEQUENCE</scope>
    <source>
        <strain evidence="2">VKM B-2789</strain>
    </source>
</reference>
<feature type="transmembrane region" description="Helical" evidence="1">
    <location>
        <begin position="135"/>
        <end position="153"/>
    </location>
</feature>
<name>A0A9W6JXW6_9HYPH</name>
<feature type="transmembrane region" description="Helical" evidence="1">
    <location>
        <begin position="187"/>
        <end position="208"/>
    </location>
</feature>
<dbReference type="EMBL" id="BSFM01000014">
    <property type="protein sequence ID" value="GLK84591.1"/>
    <property type="molecule type" value="Genomic_DNA"/>
</dbReference>
<dbReference type="PANTHER" id="PTHR38592:SF3">
    <property type="entry name" value="BLL4819 PROTEIN"/>
    <property type="match status" value="1"/>
</dbReference>
<dbReference type="InterPro" id="IPR014550">
    <property type="entry name" value="UCP028704_OpgC"/>
</dbReference>